<evidence type="ECO:0000313" key="2">
    <source>
        <dbReference type="EMBL" id="KAL2346103.1"/>
    </source>
</evidence>
<protein>
    <recommendedName>
        <fullName evidence="4">Knottin scorpion toxin-like domain-containing protein</fullName>
    </recommendedName>
</protein>
<dbReference type="InterPro" id="IPR036574">
    <property type="entry name" value="Scorpion_toxin-like_sf"/>
</dbReference>
<feature type="signal peptide" evidence="1">
    <location>
        <begin position="1"/>
        <end position="24"/>
    </location>
</feature>
<dbReference type="AlphaFoldDB" id="A0ABD1NDX2"/>
<evidence type="ECO:0008006" key="4">
    <source>
        <dbReference type="Google" id="ProtNLM"/>
    </source>
</evidence>
<accession>A0ABD1NDX2</accession>
<dbReference type="Proteomes" id="UP001603857">
    <property type="component" value="Unassembled WGS sequence"/>
</dbReference>
<feature type="chain" id="PRO_5044825445" description="Knottin scorpion toxin-like domain-containing protein" evidence="1">
    <location>
        <begin position="25"/>
        <end position="80"/>
    </location>
</feature>
<evidence type="ECO:0000313" key="3">
    <source>
        <dbReference type="Proteomes" id="UP001603857"/>
    </source>
</evidence>
<name>A0ABD1NDX2_9FABA</name>
<evidence type="ECO:0000256" key="1">
    <source>
        <dbReference type="SAM" id="SignalP"/>
    </source>
</evidence>
<organism evidence="2 3">
    <name type="scientific">Flemingia macrophylla</name>
    <dbReference type="NCBI Taxonomy" id="520843"/>
    <lineage>
        <taxon>Eukaryota</taxon>
        <taxon>Viridiplantae</taxon>
        <taxon>Streptophyta</taxon>
        <taxon>Embryophyta</taxon>
        <taxon>Tracheophyta</taxon>
        <taxon>Spermatophyta</taxon>
        <taxon>Magnoliopsida</taxon>
        <taxon>eudicotyledons</taxon>
        <taxon>Gunneridae</taxon>
        <taxon>Pentapetalae</taxon>
        <taxon>rosids</taxon>
        <taxon>fabids</taxon>
        <taxon>Fabales</taxon>
        <taxon>Fabaceae</taxon>
        <taxon>Papilionoideae</taxon>
        <taxon>50 kb inversion clade</taxon>
        <taxon>NPAAA clade</taxon>
        <taxon>indigoferoid/millettioid clade</taxon>
        <taxon>Phaseoleae</taxon>
        <taxon>Flemingia</taxon>
    </lineage>
</organism>
<dbReference type="EMBL" id="JBGMDY010000001">
    <property type="protein sequence ID" value="KAL2346103.1"/>
    <property type="molecule type" value="Genomic_DNA"/>
</dbReference>
<reference evidence="2 3" key="1">
    <citation type="submission" date="2024-08" db="EMBL/GenBank/DDBJ databases">
        <title>Insights into the chromosomal genome structure of Flemingia macrophylla.</title>
        <authorList>
            <person name="Ding Y."/>
            <person name="Zhao Y."/>
            <person name="Bi W."/>
            <person name="Wu M."/>
            <person name="Zhao G."/>
            <person name="Gong Y."/>
            <person name="Li W."/>
            <person name="Zhang P."/>
        </authorList>
    </citation>
    <scope>NUCLEOTIDE SEQUENCE [LARGE SCALE GENOMIC DNA]</scope>
    <source>
        <strain evidence="2">DYQJB</strain>
        <tissue evidence="2">Leaf</tissue>
    </source>
</reference>
<dbReference type="Gene3D" id="3.30.30.10">
    <property type="entry name" value="Knottin, scorpion toxin-like"/>
    <property type="match status" value="1"/>
</dbReference>
<proteinExistence type="predicted"/>
<comment type="caution">
    <text evidence="2">The sequence shown here is derived from an EMBL/GenBank/DDBJ whole genome shotgun (WGS) entry which is preliminary data.</text>
</comment>
<dbReference type="SUPFAM" id="SSF57095">
    <property type="entry name" value="Scorpion toxin-like"/>
    <property type="match status" value="1"/>
</dbReference>
<sequence length="80" mass="9093">MGRFLKRFQVVATYLAIVVLVTSASEEKEPSAKCWSSSKTWPHAKCFHSSVCSEHCKTTDNAISGECRFYFKKCICKFCD</sequence>
<keyword evidence="3" id="KW-1185">Reference proteome</keyword>
<gene>
    <name evidence="2" type="ORF">Fmac_000103</name>
</gene>
<keyword evidence="1" id="KW-0732">Signal</keyword>